<dbReference type="GO" id="GO:0051015">
    <property type="term" value="F:actin filament binding"/>
    <property type="evidence" value="ECO:0007669"/>
    <property type="project" value="TreeGrafter"/>
</dbReference>
<feature type="domain" description="Class II aldolase/adducin N-terminal" evidence="2">
    <location>
        <begin position="30"/>
        <end position="210"/>
    </location>
</feature>
<accession>A0A366HGR1</accession>
<dbReference type="NCBIfam" id="NF005451">
    <property type="entry name" value="PRK07044.1"/>
    <property type="match status" value="1"/>
</dbReference>
<dbReference type="GO" id="GO:0005856">
    <property type="term" value="C:cytoskeleton"/>
    <property type="evidence" value="ECO:0007669"/>
    <property type="project" value="TreeGrafter"/>
</dbReference>
<evidence type="ECO:0000259" key="2">
    <source>
        <dbReference type="SMART" id="SM01007"/>
    </source>
</evidence>
<organism evidence="3 4">
    <name type="scientific">Eoetvoesiella caeni</name>
    <dbReference type="NCBI Taxonomy" id="645616"/>
    <lineage>
        <taxon>Bacteria</taxon>
        <taxon>Pseudomonadati</taxon>
        <taxon>Pseudomonadota</taxon>
        <taxon>Betaproteobacteria</taxon>
        <taxon>Burkholderiales</taxon>
        <taxon>Alcaligenaceae</taxon>
        <taxon>Eoetvoesiella</taxon>
    </lineage>
</organism>
<dbReference type="SMART" id="SM01007">
    <property type="entry name" value="Aldolase_II"/>
    <property type="match status" value="1"/>
</dbReference>
<dbReference type="InterPro" id="IPR001303">
    <property type="entry name" value="Aldolase_II/adducin_N"/>
</dbReference>
<evidence type="ECO:0000313" key="4">
    <source>
        <dbReference type="Proteomes" id="UP000253628"/>
    </source>
</evidence>
<gene>
    <name evidence="3" type="ORF">DFR37_102213</name>
</gene>
<reference evidence="3 4" key="1">
    <citation type="submission" date="2018-06" db="EMBL/GenBank/DDBJ databases">
        <title>Genomic Encyclopedia of Type Strains, Phase IV (KMG-IV): sequencing the most valuable type-strain genomes for metagenomic binning, comparative biology and taxonomic classification.</title>
        <authorList>
            <person name="Goeker M."/>
        </authorList>
    </citation>
    <scope>NUCLEOTIDE SEQUENCE [LARGE SCALE GENOMIC DNA]</scope>
    <source>
        <strain evidence="3 4">DSM 25520</strain>
    </source>
</reference>
<dbReference type="PANTHER" id="PTHR10672:SF3">
    <property type="entry name" value="PROTEIN HU-LI TAI SHAO"/>
    <property type="match status" value="1"/>
</dbReference>
<dbReference type="PANTHER" id="PTHR10672">
    <property type="entry name" value="ADDUCIN"/>
    <property type="match status" value="1"/>
</dbReference>
<dbReference type="InterPro" id="IPR036409">
    <property type="entry name" value="Aldolase_II/adducin_N_sf"/>
</dbReference>
<dbReference type="EMBL" id="QNRQ01000002">
    <property type="protein sequence ID" value="RBP41834.1"/>
    <property type="molecule type" value="Genomic_DNA"/>
</dbReference>
<dbReference type="Gene3D" id="3.40.225.10">
    <property type="entry name" value="Class II aldolase/adducin N-terminal domain"/>
    <property type="match status" value="1"/>
</dbReference>
<dbReference type="SUPFAM" id="SSF53639">
    <property type="entry name" value="AraD/HMP-PK domain-like"/>
    <property type="match status" value="1"/>
</dbReference>
<comment type="similarity">
    <text evidence="1">Belongs to the aldolase class II family.</text>
</comment>
<keyword evidence="4" id="KW-1185">Reference proteome</keyword>
<dbReference type="InterPro" id="IPR051017">
    <property type="entry name" value="Aldolase-II_Adducin_sf"/>
</dbReference>
<dbReference type="AlphaFoldDB" id="A0A366HGR1"/>
<evidence type="ECO:0000256" key="1">
    <source>
        <dbReference type="ARBA" id="ARBA00037961"/>
    </source>
</evidence>
<evidence type="ECO:0000313" key="3">
    <source>
        <dbReference type="EMBL" id="RBP41834.1"/>
    </source>
</evidence>
<comment type="caution">
    <text evidence="3">The sequence shown here is derived from an EMBL/GenBank/DDBJ whole genome shotgun (WGS) entry which is preliminary data.</text>
</comment>
<proteinExistence type="inferred from homology"/>
<dbReference type="Proteomes" id="UP000253628">
    <property type="component" value="Unassembled WGS sequence"/>
</dbReference>
<dbReference type="RefSeq" id="WP_242341710.1">
    <property type="nucleotide sequence ID" value="NZ_JACCEU010000002.1"/>
</dbReference>
<name>A0A366HGR1_9BURK</name>
<sequence length="263" mass="29551">MNALTTPQVQMKQPVVRPAHCSEEEWQLRCDLAECYHLIDYMGWSETIFNHISARLPGPVHQYLVNPFGLNYIEITPANLLKVDLNGQKVEPSPYDANPASFALHGALHEARDDIRCIIHTHTTPISAVVQKRKGFDNNNFYGAQLYGRVGYHTFEGITLYDDEKPRMVASLGQKHILVLRNHGIAVAEGSIAKAIFLLWTTQRAAEVQCAAAALPGEDNPLPEAVQQKCTEQTEMLIRESDFANQFFNGMVRRMHAARGPSW</sequence>
<protein>
    <submittedName>
        <fullName evidence="3">Ribulose-5-phosphate 4-epimerase/fuculose-1-phosphate aldolase</fullName>
    </submittedName>
</protein>
<dbReference type="Pfam" id="PF00596">
    <property type="entry name" value="Aldolase_II"/>
    <property type="match status" value="1"/>
</dbReference>